<reference evidence="3 4" key="1">
    <citation type="journal article" date="2014" name="Genome Biol. Evol.">
        <title>The genome of the myxosporean Thelohanellus kitauei shows adaptations to nutrient acquisition within its fish host.</title>
        <authorList>
            <person name="Yang Y."/>
            <person name="Xiong J."/>
            <person name="Zhou Z."/>
            <person name="Huo F."/>
            <person name="Miao W."/>
            <person name="Ran C."/>
            <person name="Liu Y."/>
            <person name="Zhang J."/>
            <person name="Feng J."/>
            <person name="Wang M."/>
            <person name="Wang M."/>
            <person name="Wang L."/>
            <person name="Yao B."/>
        </authorList>
    </citation>
    <scope>NUCLEOTIDE SEQUENCE [LARGE SCALE GENOMIC DNA]</scope>
    <source>
        <strain evidence="3">Wuqing</strain>
    </source>
</reference>
<gene>
    <name evidence="3" type="ORF">RF11_13699</name>
</gene>
<protein>
    <submittedName>
        <fullName evidence="3">Uncharacterized protein</fullName>
    </submittedName>
</protein>
<keyword evidence="1" id="KW-1133">Transmembrane helix</keyword>
<evidence type="ECO:0000313" key="4">
    <source>
        <dbReference type="Proteomes" id="UP000031668"/>
    </source>
</evidence>
<accession>A0A0C2MGF4</accession>
<sequence>MILPGLLVIILQAPKLLCSHRVQGSDKNLPQFSEKEYASRKSVQRFVEDEHIPKDTNVHWNPDKNNLLSSFMDRKDVSNGEIRKNHSKHHMEPKYLEMREEIAELKRNFRNFQEQLYDFERWMKSIFISITSFVFGITICLTINAYMRKRQRGNQYQILENNA</sequence>
<evidence type="ECO:0000313" key="3">
    <source>
        <dbReference type="EMBL" id="KII66261.1"/>
    </source>
</evidence>
<dbReference type="AlphaFoldDB" id="A0A0C2MGF4"/>
<feature type="transmembrane region" description="Helical" evidence="1">
    <location>
        <begin position="126"/>
        <end position="147"/>
    </location>
</feature>
<feature type="chain" id="PRO_5002168731" evidence="2">
    <location>
        <begin position="20"/>
        <end position="163"/>
    </location>
</feature>
<name>A0A0C2MGF4_THEKT</name>
<keyword evidence="2" id="KW-0732">Signal</keyword>
<evidence type="ECO:0000256" key="1">
    <source>
        <dbReference type="SAM" id="Phobius"/>
    </source>
</evidence>
<feature type="signal peptide" evidence="2">
    <location>
        <begin position="1"/>
        <end position="19"/>
    </location>
</feature>
<proteinExistence type="predicted"/>
<dbReference type="Proteomes" id="UP000031668">
    <property type="component" value="Unassembled WGS sequence"/>
</dbReference>
<evidence type="ECO:0000256" key="2">
    <source>
        <dbReference type="SAM" id="SignalP"/>
    </source>
</evidence>
<organism evidence="3 4">
    <name type="scientific">Thelohanellus kitauei</name>
    <name type="common">Myxosporean</name>
    <dbReference type="NCBI Taxonomy" id="669202"/>
    <lineage>
        <taxon>Eukaryota</taxon>
        <taxon>Metazoa</taxon>
        <taxon>Cnidaria</taxon>
        <taxon>Myxozoa</taxon>
        <taxon>Myxosporea</taxon>
        <taxon>Bivalvulida</taxon>
        <taxon>Platysporina</taxon>
        <taxon>Myxobolidae</taxon>
        <taxon>Thelohanellus</taxon>
    </lineage>
</organism>
<comment type="caution">
    <text evidence="3">The sequence shown here is derived from an EMBL/GenBank/DDBJ whole genome shotgun (WGS) entry which is preliminary data.</text>
</comment>
<dbReference type="EMBL" id="JWZT01003569">
    <property type="protein sequence ID" value="KII66261.1"/>
    <property type="molecule type" value="Genomic_DNA"/>
</dbReference>
<keyword evidence="1" id="KW-0472">Membrane</keyword>
<keyword evidence="4" id="KW-1185">Reference proteome</keyword>
<keyword evidence="1" id="KW-0812">Transmembrane</keyword>